<reference evidence="10 11" key="1">
    <citation type="journal article" date="2018" name="Nat. Biotechnol.">
        <title>A standardized bacterial taxonomy based on genome phylogeny substantially revises the tree of life.</title>
        <authorList>
            <person name="Parks D.H."/>
            <person name="Chuvochina M."/>
            <person name="Waite D.W."/>
            <person name="Rinke C."/>
            <person name="Skarshewski A."/>
            <person name="Chaumeil P.A."/>
            <person name="Hugenholtz P."/>
        </authorList>
    </citation>
    <scope>NUCLEOTIDE SEQUENCE [LARGE SCALE GENOMIC DNA]</scope>
    <source>
        <strain evidence="10">UBA9360</strain>
    </source>
</reference>
<comment type="subcellular location">
    <subcellularLocation>
        <location evidence="1 7">Cell outer membrane</location>
    </subcellularLocation>
</comment>
<dbReference type="PROSITE" id="PS00875">
    <property type="entry name" value="T2SP_D"/>
    <property type="match status" value="1"/>
</dbReference>
<evidence type="ECO:0000256" key="1">
    <source>
        <dbReference type="ARBA" id="ARBA00004442"/>
    </source>
</evidence>
<evidence type="ECO:0000259" key="9">
    <source>
        <dbReference type="Pfam" id="PF03958"/>
    </source>
</evidence>
<evidence type="ECO:0000256" key="6">
    <source>
        <dbReference type="ARBA" id="ARBA00023237"/>
    </source>
</evidence>
<dbReference type="GO" id="GO:0009279">
    <property type="term" value="C:cell outer membrane"/>
    <property type="evidence" value="ECO:0007669"/>
    <property type="project" value="UniProtKB-SubCell"/>
</dbReference>
<dbReference type="PANTHER" id="PTHR30604">
    <property type="entry name" value="PROTEIN TRANSPORT PROTEIN HOFQ"/>
    <property type="match status" value="1"/>
</dbReference>
<proteinExistence type="inferred from homology"/>
<feature type="domain" description="NolW-like" evidence="9">
    <location>
        <begin position="106"/>
        <end position="169"/>
    </location>
</feature>
<keyword evidence="3 7" id="KW-0813">Transport</keyword>
<evidence type="ECO:0000259" key="8">
    <source>
        <dbReference type="Pfam" id="PF00263"/>
    </source>
</evidence>
<keyword evidence="5" id="KW-0472">Membrane</keyword>
<dbReference type="STRING" id="314276.OS145_09153"/>
<evidence type="ECO:0000256" key="3">
    <source>
        <dbReference type="ARBA" id="ARBA00022448"/>
    </source>
</evidence>
<accession>A0A348WL05</accession>
<dbReference type="AlphaFoldDB" id="A0A348WL05"/>
<dbReference type="PRINTS" id="PR00811">
    <property type="entry name" value="BCTERIALGSPD"/>
</dbReference>
<evidence type="ECO:0000256" key="5">
    <source>
        <dbReference type="ARBA" id="ARBA00023136"/>
    </source>
</evidence>
<keyword evidence="6" id="KW-0998">Cell outer membrane</keyword>
<name>A0A348WL05_9GAMM</name>
<comment type="similarity">
    <text evidence="2">Belongs to the bacterial secretin family. PilQ subfamily.</text>
</comment>
<gene>
    <name evidence="10" type="ORF">DCR58_00380</name>
</gene>
<dbReference type="Pfam" id="PF03958">
    <property type="entry name" value="Secretin_N"/>
    <property type="match status" value="1"/>
</dbReference>
<dbReference type="Pfam" id="PF00263">
    <property type="entry name" value="Secretin"/>
    <property type="match status" value="1"/>
</dbReference>
<dbReference type="InterPro" id="IPR001775">
    <property type="entry name" value="GspD/PilQ"/>
</dbReference>
<evidence type="ECO:0000313" key="10">
    <source>
        <dbReference type="EMBL" id="HAR55217.1"/>
    </source>
</evidence>
<dbReference type="Proteomes" id="UP000262878">
    <property type="component" value="Unassembled WGS sequence"/>
</dbReference>
<dbReference type="InterPro" id="IPR004846">
    <property type="entry name" value="T2SS/T3SS_dom"/>
</dbReference>
<evidence type="ECO:0000256" key="2">
    <source>
        <dbReference type="ARBA" id="ARBA00006304"/>
    </source>
</evidence>
<comment type="caution">
    <text evidence="10">The sequence shown here is derived from an EMBL/GenBank/DDBJ whole genome shotgun (WGS) entry which is preliminary data.</text>
</comment>
<dbReference type="EMBL" id="DMUP01000009">
    <property type="protein sequence ID" value="HAR55217.1"/>
    <property type="molecule type" value="Genomic_DNA"/>
</dbReference>
<dbReference type="InterPro" id="IPR004845">
    <property type="entry name" value="T2SS_GspD_CS"/>
</dbReference>
<dbReference type="InterPro" id="IPR013355">
    <property type="entry name" value="Pilus_4_PilQ"/>
</dbReference>
<dbReference type="InterPro" id="IPR005644">
    <property type="entry name" value="NolW-like"/>
</dbReference>
<evidence type="ECO:0000313" key="11">
    <source>
        <dbReference type="Proteomes" id="UP000262878"/>
    </source>
</evidence>
<dbReference type="InterPro" id="IPR051808">
    <property type="entry name" value="Type_IV_pilus_biogenesis"/>
</dbReference>
<dbReference type="Gene3D" id="3.30.1370.120">
    <property type="match status" value="1"/>
</dbReference>
<sequence>MLWQLNVTSAVADELPKITLSLKNVDLVTAFEIIADKVDLNLIADKAIDETVSLSVSHVDALKLMRELADSYGLTLRMTDNLIRVTRSQTSPTDEQANTSVTLPLLIPLNHAKAEDIAALLSQSEQRLLSDQGAVSIDARTNTLILKETPHNVSGIKQLITQLDIPVKQVMIEARMVTMKSNAIEQFGVRWGDLTPRNDDQVIADVIDGMRVELPAVPAAGRLKANVGKLSEGLLLDLELSAMEQDNEAEIIARPKIFTSNQQPAYIEQGTEIPYVESAASGATAVKFKKAVMGLRVTPQITSNDYVMLDLTITQNTRGDTVSTPTGPAVAIDTQEMATRVLVKSGETIVLGGIFQQYELKDDTGVPILSSLPFVGNLFKNQREQSEKRELVIFVTPTLLSESE</sequence>
<evidence type="ECO:0000256" key="7">
    <source>
        <dbReference type="RuleBase" id="RU004004"/>
    </source>
</evidence>
<keyword evidence="4" id="KW-0732">Signal</keyword>
<feature type="domain" description="Type II/III secretion system secretin-like" evidence="8">
    <location>
        <begin position="242"/>
        <end position="400"/>
    </location>
</feature>
<dbReference type="NCBIfam" id="TIGR02515">
    <property type="entry name" value="IV_pilus_PilQ"/>
    <property type="match status" value="1"/>
</dbReference>
<evidence type="ECO:0000256" key="4">
    <source>
        <dbReference type="ARBA" id="ARBA00022729"/>
    </source>
</evidence>
<dbReference type="Gene3D" id="3.30.1370.130">
    <property type="match status" value="1"/>
</dbReference>
<dbReference type="GO" id="GO:0009306">
    <property type="term" value="P:protein secretion"/>
    <property type="evidence" value="ECO:0007669"/>
    <property type="project" value="InterPro"/>
</dbReference>
<organism evidence="10 11">
    <name type="scientific">Idiomarina baltica</name>
    <dbReference type="NCBI Taxonomy" id="190892"/>
    <lineage>
        <taxon>Bacteria</taxon>
        <taxon>Pseudomonadati</taxon>
        <taxon>Pseudomonadota</taxon>
        <taxon>Gammaproteobacteria</taxon>
        <taxon>Alteromonadales</taxon>
        <taxon>Idiomarinaceae</taxon>
        <taxon>Idiomarina</taxon>
    </lineage>
</organism>
<dbReference type="InterPro" id="IPR038591">
    <property type="entry name" value="NolW-like_sf"/>
</dbReference>
<dbReference type="PANTHER" id="PTHR30604:SF1">
    <property type="entry name" value="DNA UTILIZATION PROTEIN HOFQ"/>
    <property type="match status" value="1"/>
</dbReference>
<protein>
    <submittedName>
        <fullName evidence="10">Type IV pilus secretin PilQ</fullName>
    </submittedName>
</protein>